<dbReference type="Proteomes" id="UP000070456">
    <property type="component" value="Unassembled WGS sequence"/>
</dbReference>
<dbReference type="SUPFAM" id="SSF52540">
    <property type="entry name" value="P-loop containing nucleoside triphosphate hydrolases"/>
    <property type="match status" value="1"/>
</dbReference>
<evidence type="ECO:0000313" key="2">
    <source>
        <dbReference type="Proteomes" id="UP000070456"/>
    </source>
</evidence>
<evidence type="ECO:0000313" key="1">
    <source>
        <dbReference type="EMBL" id="KXG77776.1"/>
    </source>
</evidence>
<dbReference type="PATRIC" id="fig|520762.4.peg.426"/>
<dbReference type="AlphaFoldDB" id="A0A140LB51"/>
<accession>A0A140LB51</accession>
<gene>
    <name evidence="1" type="ORF">AN619_03780</name>
</gene>
<keyword evidence="2" id="KW-1185">Reference proteome</keyword>
<proteinExistence type="predicted"/>
<dbReference type="STRING" id="520762.AN619_03780"/>
<dbReference type="InterPro" id="IPR027417">
    <property type="entry name" value="P-loop_NTPase"/>
</dbReference>
<name>A0A140LB51_9FIRM</name>
<comment type="caution">
    <text evidence="1">The sequence shown here is derived from an EMBL/GenBank/DDBJ whole genome shotgun (WGS) entry which is preliminary data.</text>
</comment>
<sequence length="362" mass="40981">MVKKGFIKRVFPGGNTAKGFFSYYDNIIGTEATRIFIIKGGPGVGKSSFMKKIGCEMAEKGYDVEFHQCSSDNGSLDGIVIPELKIAIIDGTAPHVVDPKHPGGIDEILNFGEFWDEDGMRKNREQIVAITTKLGKLYKRAYRFIAAAKSIRDDMEAIYKEALDKGKLNLALTKLKAEVLAGVPYMQKEGKTRHLFGSAYAPGGVIDYYETIVETMEKIIYINSSYVEGTSLVLEEIVHEAVKKGLFVEVYHEPMVETNIETILIPELKVAITASKKYKNKNIRIFDVDSFIDQDILKENEEKLKEDEALVDELLTKGLANMLVAKKEHDILETYYIPNMNFKEIDQFREKIMEKIMKYAKE</sequence>
<dbReference type="OrthoDB" id="9781752at2"/>
<dbReference type="EMBL" id="LOEE01000010">
    <property type="protein sequence ID" value="KXG77776.1"/>
    <property type="molecule type" value="Genomic_DNA"/>
</dbReference>
<reference evidence="1 2" key="1">
    <citation type="submission" date="2015-12" db="EMBL/GenBank/DDBJ databases">
        <title>Draft genome sequence of the thermoanaerobe Thermotalea metallivorans, an isolate from the runoff channel of the Great Artesian Basin, Australia.</title>
        <authorList>
            <person name="Patel B.K."/>
        </authorList>
    </citation>
    <scope>NUCLEOTIDE SEQUENCE [LARGE SCALE GENOMIC DNA]</scope>
    <source>
        <strain evidence="1 2">B2-1</strain>
    </source>
</reference>
<protein>
    <recommendedName>
        <fullName evidence="3">ATPase</fullName>
    </recommendedName>
</protein>
<organism evidence="1 2">
    <name type="scientific">Thermotalea metallivorans</name>
    <dbReference type="NCBI Taxonomy" id="520762"/>
    <lineage>
        <taxon>Bacteria</taxon>
        <taxon>Bacillati</taxon>
        <taxon>Bacillota</taxon>
        <taxon>Clostridia</taxon>
        <taxon>Peptostreptococcales</taxon>
        <taxon>Thermotaleaceae</taxon>
        <taxon>Thermotalea</taxon>
    </lineage>
</organism>
<dbReference type="RefSeq" id="WP_068554537.1">
    <property type="nucleotide sequence ID" value="NZ_LOEE01000010.1"/>
</dbReference>
<evidence type="ECO:0008006" key="3">
    <source>
        <dbReference type="Google" id="ProtNLM"/>
    </source>
</evidence>